<dbReference type="InterPro" id="IPR051374">
    <property type="entry name" value="Ataxin-10/CTR86_families"/>
</dbReference>
<evidence type="ECO:0000256" key="4">
    <source>
        <dbReference type="ARBA" id="ARBA00023306"/>
    </source>
</evidence>
<dbReference type="GO" id="GO:0051301">
    <property type="term" value="P:cell division"/>
    <property type="evidence" value="ECO:0007669"/>
    <property type="project" value="UniProtKB-KW"/>
</dbReference>
<proteinExistence type="evidence at transcript level"/>
<evidence type="ECO:0000256" key="2">
    <source>
        <dbReference type="ARBA" id="ARBA00018804"/>
    </source>
</evidence>
<dbReference type="SUPFAM" id="SSF48371">
    <property type="entry name" value="ARM repeat"/>
    <property type="match status" value="1"/>
</dbReference>
<accession>R4G2Y1</accession>
<evidence type="ECO:0000256" key="5">
    <source>
        <dbReference type="ARBA" id="ARBA00045173"/>
    </source>
</evidence>
<dbReference type="GO" id="GO:0031175">
    <property type="term" value="P:neuron projection development"/>
    <property type="evidence" value="ECO:0007669"/>
    <property type="project" value="TreeGrafter"/>
</dbReference>
<organism evidence="7">
    <name type="scientific">Rhodnius prolixus</name>
    <name type="common">Triatomid bug</name>
    <dbReference type="NCBI Taxonomy" id="13249"/>
    <lineage>
        <taxon>Eukaryota</taxon>
        <taxon>Metazoa</taxon>
        <taxon>Ecdysozoa</taxon>
        <taxon>Arthropoda</taxon>
        <taxon>Hexapoda</taxon>
        <taxon>Insecta</taxon>
        <taxon>Pterygota</taxon>
        <taxon>Neoptera</taxon>
        <taxon>Paraneoptera</taxon>
        <taxon>Hemiptera</taxon>
        <taxon>Heteroptera</taxon>
        <taxon>Panheteroptera</taxon>
        <taxon>Cimicomorpha</taxon>
        <taxon>Reduviidae</taxon>
        <taxon>Triatominae</taxon>
        <taxon>Rhodnius</taxon>
    </lineage>
</organism>
<dbReference type="InterPro" id="IPR016024">
    <property type="entry name" value="ARM-type_fold"/>
</dbReference>
<evidence type="ECO:0000256" key="3">
    <source>
        <dbReference type="ARBA" id="ARBA00022618"/>
    </source>
</evidence>
<dbReference type="PANTHER" id="PTHR13255:SF0">
    <property type="entry name" value="ATAXIN-10"/>
    <property type="match status" value="1"/>
</dbReference>
<name>R4G2Y1_RHOPR</name>
<dbReference type="InterPro" id="IPR011989">
    <property type="entry name" value="ARM-like"/>
</dbReference>
<keyword evidence="3" id="KW-0132">Cell division</keyword>
<dbReference type="HOGENOM" id="CLU_046084_1_0_1"/>
<dbReference type="Pfam" id="PF09759">
    <property type="entry name" value="Atx10homo_assoc"/>
    <property type="match status" value="1"/>
</dbReference>
<reference evidence="7" key="1">
    <citation type="submission" date="2013-04" db="EMBL/GenBank/DDBJ databases">
        <title>An insight into the transcriptome of the digestive tract of the blood sucking bug, Rhodnius prolixus.</title>
        <authorList>
            <person name="Ribeiro J.M.C."/>
            <person name="Genta F.A."/>
            <person name="Sorgine M.H.F."/>
            <person name="Paiva-Silva G.O."/>
            <person name="Majerowicz D."/>
            <person name="Medeiros M."/>
            <person name="Koerich L."/>
            <person name="Terra W.R."/>
            <person name="Ferreira C."/>
            <person name="Pimentel A.C."/>
            <person name="Bisch P.M."/>
            <person name="Diniz M.M.P."/>
            <person name="Nascimento R."/>
            <person name="Salmon D."/>
            <person name="Silber A.M."/>
            <person name="Alves M."/>
            <person name="Oliveira M.F."/>
            <person name="Gondim K.C."/>
            <person name="Silva Neto M.A.C."/>
            <person name="Atella G.C."/>
            <person name="Araujo H."/>
            <person name="Dias F.S."/>
            <person name="Polycarpo C.R."/>
            <person name="Fampa P."/>
            <person name="Melo A.C."/>
            <person name="Tanaka A.S."/>
            <person name="Balczun C."/>
            <person name="Oliveira J.H.M."/>
            <person name="Goncalves R."/>
            <person name="Lazoski C."/>
            <person name="Pereira M.A."/>
            <person name="Rivera-Pomar R."/>
            <person name="Diambra L."/>
            <person name="Schaub G.A."/>
            <person name="Garcia E.S."/>
            <person name="Azambuja P."/>
            <person name="Braz G.R.C."/>
            <person name="Oliveira P.L."/>
        </authorList>
    </citation>
    <scope>NUCLEOTIDE SEQUENCE</scope>
</reference>
<dbReference type="RefSeq" id="XP_073990662.1">
    <property type="nucleotide sequence ID" value="XM_074134561.1"/>
</dbReference>
<evidence type="ECO:0000259" key="6">
    <source>
        <dbReference type="Pfam" id="PF09759"/>
    </source>
</evidence>
<dbReference type="VEuPathDB" id="VectorBase:RPRC011364"/>
<feature type="domain" description="Ataxin-10" evidence="6">
    <location>
        <begin position="305"/>
        <end position="373"/>
    </location>
</feature>
<dbReference type="InterPro" id="IPR019156">
    <property type="entry name" value="Ataxin-10_domain"/>
</dbReference>
<dbReference type="GeneID" id="141457493"/>
<dbReference type="AlphaFoldDB" id="R4G2Y1"/>
<comment type="similarity">
    <text evidence="1">Belongs to the ataxin-10 family.</text>
</comment>
<dbReference type="EMBL" id="GAHY01002186">
    <property type="protein sequence ID" value="JAA75324.1"/>
    <property type="molecule type" value="mRNA"/>
</dbReference>
<keyword evidence="4" id="KW-0131">Cell cycle</keyword>
<dbReference type="PANTHER" id="PTHR13255">
    <property type="entry name" value="ATAXIN-10"/>
    <property type="match status" value="1"/>
</dbReference>
<dbReference type="Gene3D" id="1.25.10.10">
    <property type="entry name" value="Leucine-rich Repeat Variant"/>
    <property type="match status" value="1"/>
</dbReference>
<comment type="function">
    <text evidence="5">May play a role in the regulation of cytokinesis. May play a role in signaling by stimulating protein glycosylation. Induces neuritogenesis by activating the Ras-MAP kinase pathway and is necessary for the survival of cerebellar neurons. Does not appear to play a major role in ciliogenesis.</text>
</comment>
<evidence type="ECO:0000313" key="7">
    <source>
        <dbReference type="EMBL" id="JAA75324.1"/>
    </source>
</evidence>
<sequence length="393" mass="45485">MDAEQCLNFFKSQHSLEINLMDLELITTNFRDLRNLCATKGFKAQSDIASCPGLVEICLNIMRTLYFNSDVEKYQKPFNIGIQFIGNLLVGHSINKANIWIKYFNDLRNWTFNENLKTRNYCEMIIYNLMLDIEDVEEHICKDTELLERFILDATNELEFACFIMEKIIANNLQIIYENITNDECLRLLQIVNKCLTENHSYLSINAVSFIKETTQQYLEKVIKIDAVPFIEANIAAEFLKMTSNLSYNPQYKSLLQSDSPFITFILAKLSAVHKMGLESVNVFAPVTQLEKMESTDNHPLHLIKGLLIRIIGNLCYKSKIIQDTVREMNGIYVILDCCKYDSRSPFIMQWSILAVANLCFNNPKNQEVIMSMPIDYSKLIRNKTIGNHLEKI</sequence>
<evidence type="ECO:0000256" key="1">
    <source>
        <dbReference type="ARBA" id="ARBA00008384"/>
    </source>
</evidence>
<dbReference type="GO" id="GO:0005829">
    <property type="term" value="C:cytosol"/>
    <property type="evidence" value="ECO:0007669"/>
    <property type="project" value="TreeGrafter"/>
</dbReference>
<protein>
    <recommendedName>
        <fullName evidence="2">Ataxin-10</fullName>
    </recommendedName>
</protein>